<name>A0A504Y997_FASGI</name>
<keyword evidence="3" id="KW-1185">Reference proteome</keyword>
<proteinExistence type="predicted"/>
<evidence type="ECO:0000256" key="1">
    <source>
        <dbReference type="SAM" id="MobiDB-lite"/>
    </source>
</evidence>
<evidence type="ECO:0000313" key="2">
    <source>
        <dbReference type="EMBL" id="TPP56719.1"/>
    </source>
</evidence>
<organism evidence="2 3">
    <name type="scientific">Fasciola gigantica</name>
    <name type="common">Giant liver fluke</name>
    <dbReference type="NCBI Taxonomy" id="46835"/>
    <lineage>
        <taxon>Eukaryota</taxon>
        <taxon>Metazoa</taxon>
        <taxon>Spiralia</taxon>
        <taxon>Lophotrochozoa</taxon>
        <taxon>Platyhelminthes</taxon>
        <taxon>Trematoda</taxon>
        <taxon>Digenea</taxon>
        <taxon>Plagiorchiida</taxon>
        <taxon>Echinostomata</taxon>
        <taxon>Echinostomatoidea</taxon>
        <taxon>Fasciolidae</taxon>
        <taxon>Fasciola</taxon>
    </lineage>
</organism>
<evidence type="ECO:0000313" key="3">
    <source>
        <dbReference type="Proteomes" id="UP000316759"/>
    </source>
</evidence>
<accession>A0A504Y997</accession>
<reference evidence="2 3" key="1">
    <citation type="submission" date="2019-04" db="EMBL/GenBank/DDBJ databases">
        <title>Annotation for the trematode Fasciola gigantica.</title>
        <authorList>
            <person name="Choi Y.-J."/>
        </authorList>
    </citation>
    <scope>NUCLEOTIDE SEQUENCE [LARGE SCALE GENOMIC DNA]</scope>
    <source>
        <strain evidence="2">Uganda_cow_1</strain>
    </source>
</reference>
<sequence length="111" mass="11728">MCAVGDNGQCATTRDCRAEVLKYHVEQVHKIGPGDRIIHNLNPAATQLDDFSIARPCCGAIGTLSTNKAAGASGLHPAIMKPLEAAIGETLDPRNDHASSRLKISRGCSYS</sequence>
<feature type="region of interest" description="Disordered" evidence="1">
    <location>
        <begin position="90"/>
        <end position="111"/>
    </location>
</feature>
<gene>
    <name evidence="2" type="ORF">FGIG_10468</name>
</gene>
<comment type="caution">
    <text evidence="2">The sequence shown here is derived from an EMBL/GenBank/DDBJ whole genome shotgun (WGS) entry which is preliminary data.</text>
</comment>
<dbReference type="AlphaFoldDB" id="A0A504Y997"/>
<protein>
    <submittedName>
        <fullName evidence="2">Uncharacterized protein</fullName>
    </submittedName>
</protein>
<dbReference type="EMBL" id="SUNJ01014166">
    <property type="protein sequence ID" value="TPP56719.1"/>
    <property type="molecule type" value="Genomic_DNA"/>
</dbReference>
<dbReference type="Proteomes" id="UP000316759">
    <property type="component" value="Unassembled WGS sequence"/>
</dbReference>